<keyword evidence="4" id="KW-0472">Membrane</keyword>
<evidence type="ECO:0000256" key="3">
    <source>
        <dbReference type="ARBA" id="ARBA00022989"/>
    </source>
</evidence>
<organism evidence="5 6">
    <name type="scientific">Owenia fusiformis</name>
    <name type="common">Polychaete worm</name>
    <dbReference type="NCBI Taxonomy" id="6347"/>
    <lineage>
        <taxon>Eukaryota</taxon>
        <taxon>Metazoa</taxon>
        <taxon>Spiralia</taxon>
        <taxon>Lophotrochozoa</taxon>
        <taxon>Annelida</taxon>
        <taxon>Polychaeta</taxon>
        <taxon>Sedentaria</taxon>
        <taxon>Canalipalpata</taxon>
        <taxon>Sabellida</taxon>
        <taxon>Oweniida</taxon>
        <taxon>Oweniidae</taxon>
        <taxon>Owenia</taxon>
    </lineage>
</organism>
<dbReference type="InterPro" id="IPR006694">
    <property type="entry name" value="Fatty_acid_hydroxylase"/>
</dbReference>
<comment type="subcellular location">
    <subcellularLocation>
        <location evidence="1">Membrane</location>
    </subcellularLocation>
</comment>
<keyword evidence="6" id="KW-1185">Reference proteome</keyword>
<dbReference type="GO" id="GO:0016491">
    <property type="term" value="F:oxidoreductase activity"/>
    <property type="evidence" value="ECO:0007669"/>
    <property type="project" value="InterPro"/>
</dbReference>
<sequence length="317" mass="38337">METVLEKIKDSQKNASDKFQPSGLLLQPLWDLRIGYEWYLTSPIFPVILSVTFYFCVTFPWTIFDIYGQDWKWIQKFKIQPTKSVTWPLVKQAVWVTFWNHMIFILPISVAQWIWQPATDFPSEAPTVWEFFWHQYASLMIFDFEYFVWHSVHHKIRPLYRWVHSIHHQYHSPFSWVTQYLHPWELISVGVFTTTSPWIFKAHPLTWWSFMLVSIIVSVEAHIGYDFWFMPHHWFYGWGGSIKHDMHHQRPLTNFAPFYTHWDWVFGTNCPGLLAGGEKSTFLMDYDKKRREKRFEKVKAKEAFLLDEKALHHKRLD</sequence>
<keyword evidence="2" id="KW-0812">Transmembrane</keyword>
<dbReference type="PANTHER" id="PTHR11863">
    <property type="entry name" value="STEROL DESATURASE"/>
    <property type="match status" value="1"/>
</dbReference>
<protein>
    <submittedName>
        <fullName evidence="5">Uncharacterized protein</fullName>
    </submittedName>
</protein>
<accession>A0A8J1TWE8</accession>
<dbReference type="GO" id="GO:0016020">
    <property type="term" value="C:membrane"/>
    <property type="evidence" value="ECO:0007669"/>
    <property type="project" value="UniProtKB-SubCell"/>
</dbReference>
<proteinExistence type="predicted"/>
<evidence type="ECO:0000256" key="4">
    <source>
        <dbReference type="ARBA" id="ARBA00023136"/>
    </source>
</evidence>
<dbReference type="InterPro" id="IPR050307">
    <property type="entry name" value="Sterol_Desaturase_Related"/>
</dbReference>
<gene>
    <name evidence="5" type="ORF">OFUS_LOCUS20490</name>
</gene>
<dbReference type="GO" id="GO:0005506">
    <property type="term" value="F:iron ion binding"/>
    <property type="evidence" value="ECO:0007669"/>
    <property type="project" value="InterPro"/>
</dbReference>
<dbReference type="Pfam" id="PF04116">
    <property type="entry name" value="FA_hydroxylase"/>
    <property type="match status" value="1"/>
</dbReference>
<comment type="caution">
    <text evidence="5">The sequence shown here is derived from an EMBL/GenBank/DDBJ whole genome shotgun (WGS) entry which is preliminary data.</text>
</comment>
<reference evidence="5" key="1">
    <citation type="submission" date="2022-03" db="EMBL/GenBank/DDBJ databases">
        <authorList>
            <person name="Martin C."/>
        </authorList>
    </citation>
    <scope>NUCLEOTIDE SEQUENCE</scope>
</reference>
<dbReference type="AlphaFoldDB" id="A0A8J1TWE8"/>
<name>A0A8J1TWE8_OWEFU</name>
<dbReference type="GO" id="GO:0008610">
    <property type="term" value="P:lipid biosynthetic process"/>
    <property type="evidence" value="ECO:0007669"/>
    <property type="project" value="InterPro"/>
</dbReference>
<evidence type="ECO:0000313" key="5">
    <source>
        <dbReference type="EMBL" id="CAH1796035.1"/>
    </source>
</evidence>
<dbReference type="Proteomes" id="UP000749559">
    <property type="component" value="Unassembled WGS sequence"/>
</dbReference>
<keyword evidence="3" id="KW-1133">Transmembrane helix</keyword>
<evidence type="ECO:0000256" key="2">
    <source>
        <dbReference type="ARBA" id="ARBA00022692"/>
    </source>
</evidence>
<evidence type="ECO:0000256" key="1">
    <source>
        <dbReference type="ARBA" id="ARBA00004370"/>
    </source>
</evidence>
<dbReference type="EMBL" id="CAIIXF020000010">
    <property type="protein sequence ID" value="CAH1796035.1"/>
    <property type="molecule type" value="Genomic_DNA"/>
</dbReference>
<evidence type="ECO:0000313" key="6">
    <source>
        <dbReference type="Proteomes" id="UP000749559"/>
    </source>
</evidence>
<dbReference type="OrthoDB" id="1658724at2759"/>